<dbReference type="EMBL" id="CP024963">
    <property type="protein sequence ID" value="ATZ17434.1"/>
    <property type="molecule type" value="Genomic_DNA"/>
</dbReference>
<dbReference type="AlphaFoldDB" id="A0A2K8NUI7"/>
<dbReference type="RefSeq" id="WP_025734576.1">
    <property type="nucleotide sequence ID" value="NZ_CP024963.1"/>
</dbReference>
<sequence>MEKKKKVFFLSGLSECGKSQAGEWATKNGIFRLKIIYFEKMIAQIEGIPVSNKNEMNNAIKSMYSNEVEMCSKFRDQIFDFMLINKCEAISLESLYRANLAKSFLNDFRFDTEIIYIDAEIEKRAEREFEKIYQTDPSITLETVIEQTKNKDIFKISKGVLEVEPIATKIVDNNRSLDEFQKAILKIFNS</sequence>
<organism evidence="1 2">
    <name type="scientific">Williamsoniiplasma luminosum</name>
    <dbReference type="NCBI Taxonomy" id="214888"/>
    <lineage>
        <taxon>Bacteria</taxon>
        <taxon>Bacillati</taxon>
        <taxon>Mycoplasmatota</taxon>
        <taxon>Mollicutes</taxon>
        <taxon>Entomoplasmatales</taxon>
        <taxon>Williamsoniiplasma</taxon>
    </lineage>
</organism>
<dbReference type="OrthoDB" id="391958at2"/>
<evidence type="ECO:0000313" key="1">
    <source>
        <dbReference type="EMBL" id="ATZ17434.1"/>
    </source>
</evidence>
<accession>A0A2K8NUI7</accession>
<evidence type="ECO:0008006" key="3">
    <source>
        <dbReference type="Google" id="ProtNLM"/>
    </source>
</evidence>
<dbReference type="Proteomes" id="UP000232063">
    <property type="component" value="Chromosome"/>
</dbReference>
<dbReference type="Gene3D" id="3.40.50.300">
    <property type="entry name" value="P-loop containing nucleotide triphosphate hydrolases"/>
    <property type="match status" value="1"/>
</dbReference>
<gene>
    <name evidence="1" type="ORF">ELUMI_v1c07120</name>
</gene>
<name>A0A2K8NUI7_9MOLU</name>
<evidence type="ECO:0000313" key="2">
    <source>
        <dbReference type="Proteomes" id="UP000232063"/>
    </source>
</evidence>
<dbReference type="SUPFAM" id="SSF52540">
    <property type="entry name" value="P-loop containing nucleoside triphosphate hydrolases"/>
    <property type="match status" value="1"/>
</dbReference>
<protein>
    <recommendedName>
        <fullName evidence="3">AAA family ATPase</fullName>
    </recommendedName>
</protein>
<keyword evidence="2" id="KW-1185">Reference proteome</keyword>
<dbReference type="InterPro" id="IPR027417">
    <property type="entry name" value="P-loop_NTPase"/>
</dbReference>
<dbReference type="KEGG" id="elj:ELUMI_v1c07120"/>
<reference evidence="1 2" key="1">
    <citation type="submission" date="2017-11" db="EMBL/GenBank/DDBJ databases">
        <title>Genome sequence of Entomoplasma luminosum PIMN-1 (ATCC 49195).</title>
        <authorList>
            <person name="Lo W.-S."/>
            <person name="Gasparich G.E."/>
            <person name="Kuo C.-H."/>
        </authorList>
    </citation>
    <scope>NUCLEOTIDE SEQUENCE [LARGE SCALE GENOMIC DNA]</scope>
    <source>
        <strain evidence="1 2">PIMN-1</strain>
    </source>
</reference>
<proteinExistence type="predicted"/>